<keyword evidence="3" id="KW-1185">Reference proteome</keyword>
<protein>
    <submittedName>
        <fullName evidence="2">Uncharacterized protein</fullName>
    </submittedName>
</protein>
<feature type="transmembrane region" description="Helical" evidence="1">
    <location>
        <begin position="167"/>
        <end position="186"/>
    </location>
</feature>
<evidence type="ECO:0000313" key="2">
    <source>
        <dbReference type="EMBL" id="MBO1322742.1"/>
    </source>
</evidence>
<dbReference type="RefSeq" id="WP_207862714.1">
    <property type="nucleotide sequence ID" value="NZ_JAFREP010000042.1"/>
</dbReference>
<keyword evidence="1" id="KW-0472">Membrane</keyword>
<feature type="transmembrane region" description="Helical" evidence="1">
    <location>
        <begin position="236"/>
        <end position="253"/>
    </location>
</feature>
<sequence length="268" mass="30510">MHYAAMALVLQKTQLFLFFLNTYNWKHPDASFPTAILFCLWTMAPYGLLWHAVKRDETDAAAFLNQWLSVIFCGLFLLASAQQGFWWGPVHGAYLVPLVQWPLTLVFLWLAGRRPRTRTESEKTTKKQKTWWQGFNHANPYLWLPLFKIPMAHLVSKTGVTSIVDVLILPLFWSWYLIPFLPLWYLARRGKNTADYRVLANVGTVGVLLIPVIYLLACGATGRVPNSFFFSADLNFIQAALAFTIALGAYILTNTRNKANLGPIFVPP</sequence>
<comment type="caution">
    <text evidence="2">The sequence shown here is derived from an EMBL/GenBank/DDBJ whole genome shotgun (WGS) entry which is preliminary data.</text>
</comment>
<feature type="transmembrane region" description="Helical" evidence="1">
    <location>
        <begin position="93"/>
        <end position="111"/>
    </location>
</feature>
<keyword evidence="1" id="KW-0812">Transmembrane</keyword>
<proteinExistence type="predicted"/>
<feature type="transmembrane region" description="Helical" evidence="1">
    <location>
        <begin position="198"/>
        <end position="216"/>
    </location>
</feature>
<feature type="transmembrane region" description="Helical" evidence="1">
    <location>
        <begin position="62"/>
        <end position="81"/>
    </location>
</feature>
<name>A0A8J7U6F9_9BACT</name>
<feature type="transmembrane region" description="Helical" evidence="1">
    <location>
        <begin position="131"/>
        <end position="147"/>
    </location>
</feature>
<evidence type="ECO:0000313" key="3">
    <source>
        <dbReference type="Proteomes" id="UP000664417"/>
    </source>
</evidence>
<dbReference type="Proteomes" id="UP000664417">
    <property type="component" value="Unassembled WGS sequence"/>
</dbReference>
<gene>
    <name evidence="2" type="ORF">J3U88_29995</name>
</gene>
<evidence type="ECO:0000256" key="1">
    <source>
        <dbReference type="SAM" id="Phobius"/>
    </source>
</evidence>
<dbReference type="AlphaFoldDB" id="A0A8J7U6F9"/>
<keyword evidence="1" id="KW-1133">Transmembrane helix</keyword>
<accession>A0A8J7U6F9</accession>
<dbReference type="EMBL" id="JAFREP010000042">
    <property type="protein sequence ID" value="MBO1322742.1"/>
    <property type="molecule type" value="Genomic_DNA"/>
</dbReference>
<feature type="transmembrane region" description="Helical" evidence="1">
    <location>
        <begin position="30"/>
        <end position="50"/>
    </location>
</feature>
<organism evidence="2 3">
    <name type="scientific">Acanthopleuribacter pedis</name>
    <dbReference type="NCBI Taxonomy" id="442870"/>
    <lineage>
        <taxon>Bacteria</taxon>
        <taxon>Pseudomonadati</taxon>
        <taxon>Acidobacteriota</taxon>
        <taxon>Holophagae</taxon>
        <taxon>Acanthopleuribacterales</taxon>
        <taxon>Acanthopleuribacteraceae</taxon>
        <taxon>Acanthopleuribacter</taxon>
    </lineage>
</organism>
<reference evidence="2" key="1">
    <citation type="submission" date="2021-03" db="EMBL/GenBank/DDBJ databases">
        <authorList>
            <person name="Wang G."/>
        </authorList>
    </citation>
    <scope>NUCLEOTIDE SEQUENCE</scope>
    <source>
        <strain evidence="2">KCTC 12899</strain>
    </source>
</reference>